<feature type="transmembrane region" description="Helical" evidence="6">
    <location>
        <begin position="403"/>
        <end position="424"/>
    </location>
</feature>
<dbReference type="Pfam" id="PF07690">
    <property type="entry name" value="MFS_1"/>
    <property type="match status" value="1"/>
</dbReference>
<feature type="transmembrane region" description="Helical" evidence="6">
    <location>
        <begin position="88"/>
        <end position="107"/>
    </location>
</feature>
<evidence type="ECO:0000259" key="7">
    <source>
        <dbReference type="PROSITE" id="PS50850"/>
    </source>
</evidence>
<feature type="transmembrane region" description="Helical" evidence="6">
    <location>
        <begin position="314"/>
        <end position="330"/>
    </location>
</feature>
<dbReference type="SUPFAM" id="SSF103473">
    <property type="entry name" value="MFS general substrate transporter"/>
    <property type="match status" value="1"/>
</dbReference>
<evidence type="ECO:0000256" key="6">
    <source>
        <dbReference type="SAM" id="Phobius"/>
    </source>
</evidence>
<proteinExistence type="predicted"/>
<dbReference type="InterPro" id="IPR036259">
    <property type="entry name" value="MFS_trans_sf"/>
</dbReference>
<gene>
    <name evidence="8" type="ORF">PQJ73_21560</name>
</gene>
<organism evidence="8 9">
    <name type="scientific">Rhodoplanes tepidamans</name>
    <name type="common">Rhodoplanes cryptolactis</name>
    <dbReference type="NCBI Taxonomy" id="200616"/>
    <lineage>
        <taxon>Bacteria</taxon>
        <taxon>Pseudomonadati</taxon>
        <taxon>Pseudomonadota</taxon>
        <taxon>Alphaproteobacteria</taxon>
        <taxon>Hyphomicrobiales</taxon>
        <taxon>Nitrobacteraceae</taxon>
        <taxon>Rhodoplanes</taxon>
    </lineage>
</organism>
<feature type="transmembrane region" description="Helical" evidence="6">
    <location>
        <begin position="181"/>
        <end position="201"/>
    </location>
</feature>
<keyword evidence="2" id="KW-0813">Transport</keyword>
<evidence type="ECO:0000256" key="1">
    <source>
        <dbReference type="ARBA" id="ARBA00004141"/>
    </source>
</evidence>
<dbReference type="EMBL" id="JAQQLI010000041">
    <property type="protein sequence ID" value="MDC7788283.1"/>
    <property type="molecule type" value="Genomic_DNA"/>
</dbReference>
<dbReference type="InterPro" id="IPR020846">
    <property type="entry name" value="MFS_dom"/>
</dbReference>
<keyword evidence="5 6" id="KW-0472">Membrane</keyword>
<dbReference type="Proteomes" id="UP001165652">
    <property type="component" value="Unassembled WGS sequence"/>
</dbReference>
<evidence type="ECO:0000313" key="9">
    <source>
        <dbReference type="Proteomes" id="UP001165652"/>
    </source>
</evidence>
<name>A0ABT5JFU7_RHOTP</name>
<keyword evidence="4 6" id="KW-1133">Transmembrane helix</keyword>
<feature type="transmembrane region" description="Helical" evidence="6">
    <location>
        <begin position="22"/>
        <end position="45"/>
    </location>
</feature>
<sequence length="438" mass="48193">MSGDEETSVIEREAMRKIRWRIFPFMTIGMATCFLDRVNIGFAALQMNADIGLTPTAFGFAAGVFFFGYFFFEVPSNLALAKYGPRLWLFRIMLTWGLVCMATAWVTTPFQLYIVRFLLGVAEAGFFPGLVYYVTLWFRGREHARAVSFIVLGSYSAAMLAGPLSGWLMQFTPFGFKGWQWLFLVEGAIPFLFSFVLLALWTDRPEKAKWLTPEERDWVVKSIAAEEATRDTPRKITLREALTRPGTLVLTLVYFLWAVGQLGLLFWMPQLVKNVGTGLSSLQIGFVTVLPTLCMTVAMLLWARHSDKTGERHWHIVVAALVGAAGLYLVPFCDSLITAVGAMSLAAIGLGGCQATFWTASTELLGPKEKAAGLALINSGSALGGFVGPYVAGIARDLSGNYWIAMMILATAPVLMAVLIHGFYSMKQSAPAQVSKST</sequence>
<comment type="caution">
    <text evidence="8">The sequence shown here is derived from an EMBL/GenBank/DDBJ whole genome shotgun (WGS) entry which is preliminary data.</text>
</comment>
<dbReference type="PROSITE" id="PS50850">
    <property type="entry name" value="MFS"/>
    <property type="match status" value="1"/>
</dbReference>
<reference evidence="8" key="2">
    <citation type="submission" date="2023-02" db="EMBL/GenBank/DDBJ databases">
        <authorList>
            <person name="Rayyan A."/>
            <person name="Meyer T."/>
            <person name="Kyndt J.A."/>
        </authorList>
    </citation>
    <scope>NUCLEOTIDE SEQUENCE</scope>
    <source>
        <strain evidence="8">DSM 9987</strain>
    </source>
</reference>
<evidence type="ECO:0000256" key="4">
    <source>
        <dbReference type="ARBA" id="ARBA00022989"/>
    </source>
</evidence>
<evidence type="ECO:0000256" key="2">
    <source>
        <dbReference type="ARBA" id="ARBA00022448"/>
    </source>
</evidence>
<feature type="transmembrane region" description="Helical" evidence="6">
    <location>
        <begin position="371"/>
        <end position="391"/>
    </location>
</feature>
<dbReference type="PANTHER" id="PTHR43791:SF36">
    <property type="entry name" value="TRANSPORTER, PUTATIVE (AFU_ORTHOLOGUE AFUA_6G08340)-RELATED"/>
    <property type="match status" value="1"/>
</dbReference>
<dbReference type="InterPro" id="IPR011701">
    <property type="entry name" value="MFS"/>
</dbReference>
<evidence type="ECO:0000256" key="5">
    <source>
        <dbReference type="ARBA" id="ARBA00023136"/>
    </source>
</evidence>
<keyword evidence="9" id="KW-1185">Reference proteome</keyword>
<comment type="subcellular location">
    <subcellularLocation>
        <location evidence="1">Membrane</location>
        <topology evidence="1">Multi-pass membrane protein</topology>
    </subcellularLocation>
</comment>
<feature type="transmembrane region" description="Helical" evidence="6">
    <location>
        <begin position="146"/>
        <end position="169"/>
    </location>
</feature>
<evidence type="ECO:0000313" key="8">
    <source>
        <dbReference type="EMBL" id="MDC7788283.1"/>
    </source>
</evidence>
<dbReference type="PANTHER" id="PTHR43791">
    <property type="entry name" value="PERMEASE-RELATED"/>
    <property type="match status" value="1"/>
</dbReference>
<feature type="transmembrane region" description="Helical" evidence="6">
    <location>
        <begin position="51"/>
        <end position="72"/>
    </location>
</feature>
<protein>
    <submittedName>
        <fullName evidence="8">MFS transporter</fullName>
    </submittedName>
</protein>
<feature type="transmembrane region" description="Helical" evidence="6">
    <location>
        <begin position="280"/>
        <end position="302"/>
    </location>
</feature>
<feature type="transmembrane region" description="Helical" evidence="6">
    <location>
        <begin position="113"/>
        <end position="134"/>
    </location>
</feature>
<dbReference type="CDD" id="cd17319">
    <property type="entry name" value="MFS_ExuT_GudP_like"/>
    <property type="match status" value="1"/>
</dbReference>
<feature type="transmembrane region" description="Helical" evidence="6">
    <location>
        <begin position="248"/>
        <end position="268"/>
    </location>
</feature>
<dbReference type="RefSeq" id="WP_272779121.1">
    <property type="nucleotide sequence ID" value="NZ_JAQQLI010000041.1"/>
</dbReference>
<feature type="transmembrane region" description="Helical" evidence="6">
    <location>
        <begin position="336"/>
        <end position="359"/>
    </location>
</feature>
<dbReference type="Gene3D" id="1.20.1250.20">
    <property type="entry name" value="MFS general substrate transporter like domains"/>
    <property type="match status" value="2"/>
</dbReference>
<feature type="domain" description="Major facilitator superfamily (MFS) profile" evidence="7">
    <location>
        <begin position="22"/>
        <end position="428"/>
    </location>
</feature>
<reference evidence="8" key="1">
    <citation type="journal article" date="2023" name="Microbiol Resour">
        <title>Genome Sequences of Rhodoplanes serenus and Two Thermotolerant Strains, Rhodoplanes tepidamans and 'Rhodoplanes cryptolactis,' Further Refine the Genus.</title>
        <authorList>
            <person name="Rayyan A.A."/>
            <person name="Kyndt J.A."/>
        </authorList>
    </citation>
    <scope>NUCLEOTIDE SEQUENCE</scope>
    <source>
        <strain evidence="8">DSM 9987</strain>
    </source>
</reference>
<evidence type="ECO:0000256" key="3">
    <source>
        <dbReference type="ARBA" id="ARBA00022692"/>
    </source>
</evidence>
<keyword evidence="3 6" id="KW-0812">Transmembrane</keyword>
<accession>A0ABT5JFU7</accession>